<sequence length="81" mass="8806">MHHYSRAFERSTASGKTCPLHPSVRSRRTITLSRSVYWAYLISAPLLLVGSGSSLSAAAAHLVMSSLGFLRQLLEQVFAGT</sequence>
<reference evidence="3 4" key="1">
    <citation type="submission" date="2021-06" db="EMBL/GenBank/DDBJ databases">
        <authorList>
            <person name="Palmer J.M."/>
        </authorList>
    </citation>
    <scope>NUCLEOTIDE SEQUENCE [LARGE SCALE GENOMIC DNA]</scope>
    <source>
        <strain evidence="3 4">GA_2019</strain>
        <tissue evidence="3">Muscle</tissue>
    </source>
</reference>
<name>A0ABV0N556_9TELE</name>
<gene>
    <name evidence="3" type="ORF">GOODEAATRI_028950</name>
</gene>
<keyword evidence="2" id="KW-1133">Transmembrane helix</keyword>
<evidence type="ECO:0000256" key="2">
    <source>
        <dbReference type="SAM" id="Phobius"/>
    </source>
</evidence>
<dbReference type="Proteomes" id="UP001476798">
    <property type="component" value="Unassembled WGS sequence"/>
</dbReference>
<dbReference type="EMBL" id="JAHRIO010024136">
    <property type="protein sequence ID" value="MEQ2166503.1"/>
    <property type="molecule type" value="Genomic_DNA"/>
</dbReference>
<comment type="caution">
    <text evidence="3">The sequence shown here is derived from an EMBL/GenBank/DDBJ whole genome shotgun (WGS) entry which is preliminary data.</text>
</comment>
<organism evidence="3 4">
    <name type="scientific">Goodea atripinnis</name>
    <dbReference type="NCBI Taxonomy" id="208336"/>
    <lineage>
        <taxon>Eukaryota</taxon>
        <taxon>Metazoa</taxon>
        <taxon>Chordata</taxon>
        <taxon>Craniata</taxon>
        <taxon>Vertebrata</taxon>
        <taxon>Euteleostomi</taxon>
        <taxon>Actinopterygii</taxon>
        <taxon>Neopterygii</taxon>
        <taxon>Teleostei</taxon>
        <taxon>Neoteleostei</taxon>
        <taxon>Acanthomorphata</taxon>
        <taxon>Ovalentaria</taxon>
        <taxon>Atherinomorphae</taxon>
        <taxon>Cyprinodontiformes</taxon>
        <taxon>Goodeidae</taxon>
        <taxon>Goodea</taxon>
    </lineage>
</organism>
<feature type="region of interest" description="Disordered" evidence="1">
    <location>
        <begin position="1"/>
        <end position="22"/>
    </location>
</feature>
<keyword evidence="2" id="KW-0812">Transmembrane</keyword>
<accession>A0ABV0N556</accession>
<evidence type="ECO:0000313" key="3">
    <source>
        <dbReference type="EMBL" id="MEQ2166503.1"/>
    </source>
</evidence>
<keyword evidence="4" id="KW-1185">Reference proteome</keyword>
<evidence type="ECO:0000256" key="1">
    <source>
        <dbReference type="SAM" id="MobiDB-lite"/>
    </source>
</evidence>
<proteinExistence type="predicted"/>
<keyword evidence="2" id="KW-0472">Membrane</keyword>
<protein>
    <submittedName>
        <fullName evidence="3">Uncharacterized protein</fullName>
    </submittedName>
</protein>
<feature type="transmembrane region" description="Helical" evidence="2">
    <location>
        <begin position="37"/>
        <end position="64"/>
    </location>
</feature>
<evidence type="ECO:0000313" key="4">
    <source>
        <dbReference type="Proteomes" id="UP001476798"/>
    </source>
</evidence>